<evidence type="ECO:0000313" key="2">
    <source>
        <dbReference type="Proteomes" id="UP000186400"/>
    </source>
</evidence>
<name>A0A1N6NB86_9SPIO</name>
<dbReference type="EMBL" id="FTMS01000001">
    <property type="protein sequence ID" value="SIP89296.1"/>
    <property type="molecule type" value="Genomic_DNA"/>
</dbReference>
<dbReference type="STRING" id="159291.SAMN05920897_101165"/>
<proteinExistence type="predicted"/>
<evidence type="ECO:0000313" key="1">
    <source>
        <dbReference type="EMBL" id="SIP89296.1"/>
    </source>
</evidence>
<dbReference type="Proteomes" id="UP000186400">
    <property type="component" value="Unassembled WGS sequence"/>
</dbReference>
<gene>
    <name evidence="1" type="ORF">SAMN05920897_101165</name>
</gene>
<dbReference type="OrthoDB" id="7542440at2"/>
<accession>A0A1N6NB86</accession>
<sequence>MAIFPSSREVAHFSTFIPRGGLALAAGPVPGALRRAVRRQQGRMVLMEAEHLQEPSPVDREISRQGIPDFLSVHYQNEEDEILAGLSRAVRSVRICFNPEDPDVMLRAILRLERLGPYRHNFSLDETHRLVLSRSWWSRQELLQYLQEIPRQGPRGYVYSTILPGQ</sequence>
<organism evidence="1 2">
    <name type="scientific">Alkalispirochaeta americana</name>
    <dbReference type="NCBI Taxonomy" id="159291"/>
    <lineage>
        <taxon>Bacteria</taxon>
        <taxon>Pseudomonadati</taxon>
        <taxon>Spirochaetota</taxon>
        <taxon>Spirochaetia</taxon>
        <taxon>Spirochaetales</taxon>
        <taxon>Spirochaetaceae</taxon>
        <taxon>Alkalispirochaeta</taxon>
    </lineage>
</organism>
<dbReference type="AlphaFoldDB" id="A0A1N6NB86"/>
<protein>
    <submittedName>
        <fullName evidence="1">Uncharacterized protein</fullName>
    </submittedName>
</protein>
<keyword evidence="2" id="KW-1185">Reference proteome</keyword>
<dbReference type="RefSeq" id="WP_076487392.1">
    <property type="nucleotide sequence ID" value="NZ_FTMS01000001.1"/>
</dbReference>
<reference evidence="1 2" key="1">
    <citation type="submission" date="2017-01" db="EMBL/GenBank/DDBJ databases">
        <authorList>
            <person name="Mah S.A."/>
            <person name="Swanson W.J."/>
            <person name="Moy G.W."/>
            <person name="Vacquier V.D."/>
        </authorList>
    </citation>
    <scope>NUCLEOTIDE SEQUENCE [LARGE SCALE GENOMIC DNA]</scope>
    <source>
        <strain evidence="1 2">ASpG1</strain>
    </source>
</reference>